<dbReference type="InterPro" id="IPR002938">
    <property type="entry name" value="FAD-bd"/>
</dbReference>
<organism evidence="2 3">
    <name type="scientific">Ideonella alba</name>
    <dbReference type="NCBI Taxonomy" id="2824118"/>
    <lineage>
        <taxon>Bacteria</taxon>
        <taxon>Pseudomonadati</taxon>
        <taxon>Pseudomonadota</taxon>
        <taxon>Betaproteobacteria</taxon>
        <taxon>Burkholderiales</taxon>
        <taxon>Sphaerotilaceae</taxon>
        <taxon>Ideonella</taxon>
    </lineage>
</organism>
<protein>
    <submittedName>
        <fullName evidence="2">FAD-dependent monooxygenase</fullName>
    </submittedName>
</protein>
<dbReference type="Gene3D" id="3.50.50.60">
    <property type="entry name" value="FAD/NAD(P)-binding domain"/>
    <property type="match status" value="2"/>
</dbReference>
<dbReference type="PRINTS" id="PR00420">
    <property type="entry name" value="RNGMNOXGNASE"/>
</dbReference>
<keyword evidence="2" id="KW-0560">Oxidoreductase</keyword>
<evidence type="ECO:0000313" key="2">
    <source>
        <dbReference type="EMBL" id="MBQ0930431.1"/>
    </source>
</evidence>
<proteinExistence type="predicted"/>
<dbReference type="PANTHER" id="PTHR43876:SF7">
    <property type="entry name" value="UBIQUINONE BIOSYNTHESIS MONOOXYGENASE COQ6, MITOCHONDRIAL"/>
    <property type="match status" value="1"/>
</dbReference>
<dbReference type="SUPFAM" id="SSF51905">
    <property type="entry name" value="FAD/NAD(P)-binding domain"/>
    <property type="match status" value="1"/>
</dbReference>
<gene>
    <name evidence="2" type="ORF">KAK03_08010</name>
</gene>
<reference evidence="2 3" key="1">
    <citation type="submission" date="2021-04" db="EMBL/GenBank/DDBJ databases">
        <title>The genome sequence of Ideonella sp. 3Y2.</title>
        <authorList>
            <person name="Liu Y."/>
        </authorList>
    </citation>
    <scope>NUCLEOTIDE SEQUENCE [LARGE SCALE GENOMIC DNA]</scope>
    <source>
        <strain evidence="2 3">3Y2</strain>
    </source>
</reference>
<keyword evidence="2" id="KW-0503">Monooxygenase</keyword>
<sequence>MVSPDVRILGTGIVSRAAALALSHDGLSVAVQRRAAPTSADLRAYALNAASVALLERLRVWDSLPADARTAVQDMRVQGDQGAVIGFSAWQQGVDALAWIVDAAALEDTLEAALRFAPRISVQDEPAAAALTVIAEGKASAAREALGVRFERHGYGHHALAARLVSDQPHQGLARQWFRSPDVLALLPLDRPQPGASYALVWSQPEAQARHWRDAPAAELEAALAEATGGAAGALHLASERATWPLSLGHASATTGPGWALLGDAAHVVHPLAGQGLNLGLADVLSLSEVLAAREPWRALGDPALLRRHARRRSGPNHLMAGTTDGLWQLFGHPHPLLRELRHHGLTLVDRMPPLKRWLIDRALGA</sequence>
<dbReference type="InterPro" id="IPR036188">
    <property type="entry name" value="FAD/NAD-bd_sf"/>
</dbReference>
<evidence type="ECO:0000259" key="1">
    <source>
        <dbReference type="Pfam" id="PF01494"/>
    </source>
</evidence>
<comment type="caution">
    <text evidence="2">The sequence shown here is derived from an EMBL/GenBank/DDBJ whole genome shotgun (WGS) entry which is preliminary data.</text>
</comment>
<keyword evidence="3" id="KW-1185">Reference proteome</keyword>
<dbReference type="PANTHER" id="PTHR43876">
    <property type="entry name" value="UBIQUINONE BIOSYNTHESIS MONOOXYGENASE COQ6, MITOCHONDRIAL"/>
    <property type="match status" value="1"/>
</dbReference>
<dbReference type="GO" id="GO:0004497">
    <property type="term" value="F:monooxygenase activity"/>
    <property type="evidence" value="ECO:0007669"/>
    <property type="project" value="UniProtKB-KW"/>
</dbReference>
<name>A0A940YC93_9BURK</name>
<dbReference type="InterPro" id="IPR018168">
    <property type="entry name" value="Ubi_Hdrlase_CS"/>
</dbReference>
<dbReference type="Pfam" id="PF01494">
    <property type="entry name" value="FAD_binding_3"/>
    <property type="match status" value="1"/>
</dbReference>
<dbReference type="PROSITE" id="PS01304">
    <property type="entry name" value="UBIH"/>
    <property type="match status" value="1"/>
</dbReference>
<dbReference type="InterPro" id="IPR051205">
    <property type="entry name" value="UbiH/COQ6_monooxygenase"/>
</dbReference>
<feature type="domain" description="FAD-binding" evidence="1">
    <location>
        <begin position="128"/>
        <end position="294"/>
    </location>
</feature>
<dbReference type="AlphaFoldDB" id="A0A940YC93"/>
<dbReference type="Proteomes" id="UP000676246">
    <property type="component" value="Unassembled WGS sequence"/>
</dbReference>
<evidence type="ECO:0000313" key="3">
    <source>
        <dbReference type="Proteomes" id="UP000676246"/>
    </source>
</evidence>
<accession>A0A940YC93</accession>
<dbReference type="EMBL" id="JAGQDD010000004">
    <property type="protein sequence ID" value="MBQ0930431.1"/>
    <property type="molecule type" value="Genomic_DNA"/>
</dbReference>
<dbReference type="GO" id="GO:0071949">
    <property type="term" value="F:FAD binding"/>
    <property type="evidence" value="ECO:0007669"/>
    <property type="project" value="InterPro"/>
</dbReference>
<dbReference type="RefSeq" id="WP_210853159.1">
    <property type="nucleotide sequence ID" value="NZ_JAGQDD010000004.1"/>
</dbReference>